<dbReference type="Proteomes" id="UP001219525">
    <property type="component" value="Unassembled WGS sequence"/>
</dbReference>
<accession>A0AAD6YLE7</accession>
<keyword evidence="3" id="KW-1185">Reference proteome</keyword>
<organism evidence="2 3">
    <name type="scientific">Mycena pura</name>
    <dbReference type="NCBI Taxonomy" id="153505"/>
    <lineage>
        <taxon>Eukaryota</taxon>
        <taxon>Fungi</taxon>
        <taxon>Dikarya</taxon>
        <taxon>Basidiomycota</taxon>
        <taxon>Agaricomycotina</taxon>
        <taxon>Agaricomycetes</taxon>
        <taxon>Agaricomycetidae</taxon>
        <taxon>Agaricales</taxon>
        <taxon>Marasmiineae</taxon>
        <taxon>Mycenaceae</taxon>
        <taxon>Mycena</taxon>
    </lineage>
</organism>
<comment type="caution">
    <text evidence="2">The sequence shown here is derived from an EMBL/GenBank/DDBJ whole genome shotgun (WGS) entry which is preliminary data.</text>
</comment>
<evidence type="ECO:0000313" key="2">
    <source>
        <dbReference type="EMBL" id="KAJ7223079.1"/>
    </source>
</evidence>
<proteinExistence type="predicted"/>
<dbReference type="Gene3D" id="3.30.420.40">
    <property type="match status" value="2"/>
</dbReference>
<dbReference type="InterPro" id="IPR043129">
    <property type="entry name" value="ATPase_NBD"/>
</dbReference>
<dbReference type="SUPFAM" id="SSF53067">
    <property type="entry name" value="Actin-like ATPase domain"/>
    <property type="match status" value="2"/>
</dbReference>
<dbReference type="Gene3D" id="3.90.640.10">
    <property type="entry name" value="Actin, Chain A, domain 4"/>
    <property type="match status" value="1"/>
</dbReference>
<protein>
    <submittedName>
        <fullName evidence="2">Actin-like ATPase domain-containing protein</fullName>
    </submittedName>
</protein>
<sequence>MSCCRQSQSEVRPSSRASNAQNHQVVVTQPAAHPGLLLHHATAHQPSSSSWTIQGSIDSPPLVPLAATTRNYAAAPYDDGYIPDNVTASHARQTSQSISDEGKLVIAIDFGTTFSGVAYGSSRIASGVVQQVLKWPGSLETFRKIPTCLLYDEHGRVLAWGLEAKNASAIPGTVRYEWFKLFLDPHALRDGNAKFDPRLPSLPTPSDLITDFLSCLWEYARKQITRDIGAIADLNSADIWLTVPAAWDARGCALMRSAAIAAGLVQSAYPGDTAWRDRLKIITEPEAAAVHCAHLTDSCMLLPSQNFIVCDAGGGTVDLAVYKIIGDLAHLEIAEIAARSGASCGSILLDLRFRALVEALLDDHPVHLDAASLAYFSDEADKLTYAGREDDETTFYFNCFNVQDTDDSSAGLINGQLAIPGTLLREAVFDPVVNEVLGLISKQLAVLPNIDALLLVGGFSGSAYLKKRIEEQFSARIPMLARPPDSDTATLRGAARYGLARRPLVSQLIIPRSYVMKVKLPVEPEDRIRRPGFVHFNDAGAEICENRLQYLVQKGAIVRKGQRVTTRFCYLIYATDNSPDSTFTATLFTFDSDSVGVDTARYADEAVLRPVCDWRVDLHGVLGWGASVGGGGFYTDFEIGLEMDSAEVRGVLLCGGMEYGTVVFEFS</sequence>
<evidence type="ECO:0000256" key="1">
    <source>
        <dbReference type="SAM" id="MobiDB-lite"/>
    </source>
</evidence>
<feature type="region of interest" description="Disordered" evidence="1">
    <location>
        <begin position="1"/>
        <end position="22"/>
    </location>
</feature>
<dbReference type="CDD" id="cd10170">
    <property type="entry name" value="ASKHA_NBD_HSP70"/>
    <property type="match status" value="1"/>
</dbReference>
<gene>
    <name evidence="2" type="ORF">GGX14DRAFT_352354</name>
</gene>
<reference evidence="2" key="1">
    <citation type="submission" date="2023-03" db="EMBL/GenBank/DDBJ databases">
        <title>Massive genome expansion in bonnet fungi (Mycena s.s.) driven by repeated elements and novel gene families across ecological guilds.</title>
        <authorList>
            <consortium name="Lawrence Berkeley National Laboratory"/>
            <person name="Harder C.B."/>
            <person name="Miyauchi S."/>
            <person name="Viragh M."/>
            <person name="Kuo A."/>
            <person name="Thoen E."/>
            <person name="Andreopoulos B."/>
            <person name="Lu D."/>
            <person name="Skrede I."/>
            <person name="Drula E."/>
            <person name="Henrissat B."/>
            <person name="Morin E."/>
            <person name="Kohler A."/>
            <person name="Barry K."/>
            <person name="LaButti K."/>
            <person name="Morin E."/>
            <person name="Salamov A."/>
            <person name="Lipzen A."/>
            <person name="Mereny Z."/>
            <person name="Hegedus B."/>
            <person name="Baldrian P."/>
            <person name="Stursova M."/>
            <person name="Weitz H."/>
            <person name="Taylor A."/>
            <person name="Grigoriev I.V."/>
            <person name="Nagy L.G."/>
            <person name="Martin F."/>
            <person name="Kauserud H."/>
        </authorList>
    </citation>
    <scope>NUCLEOTIDE SEQUENCE</scope>
    <source>
        <strain evidence="2">9144</strain>
    </source>
</reference>
<dbReference type="AlphaFoldDB" id="A0AAD6YLE7"/>
<name>A0AAD6YLE7_9AGAR</name>
<evidence type="ECO:0000313" key="3">
    <source>
        <dbReference type="Proteomes" id="UP001219525"/>
    </source>
</evidence>
<dbReference type="EMBL" id="JARJCW010000006">
    <property type="protein sequence ID" value="KAJ7223079.1"/>
    <property type="molecule type" value="Genomic_DNA"/>
</dbReference>
<dbReference type="PANTHER" id="PTHR14187:SF5">
    <property type="entry name" value="HEAT SHOCK 70 KDA PROTEIN 12A"/>
    <property type="match status" value="1"/>
</dbReference>
<dbReference type="PANTHER" id="PTHR14187">
    <property type="entry name" value="ALPHA KINASE/ELONGATION FACTOR 2 KINASE"/>
    <property type="match status" value="1"/>
</dbReference>